<dbReference type="CDD" id="cd17906">
    <property type="entry name" value="CheX"/>
    <property type="match status" value="1"/>
</dbReference>
<name>A0A0M1LER1_CLOBO</name>
<proteinExistence type="predicted"/>
<dbReference type="PROSITE" id="PS50110">
    <property type="entry name" value="RESPONSE_REGULATORY"/>
    <property type="match status" value="1"/>
</dbReference>
<dbReference type="SUPFAM" id="SSF52172">
    <property type="entry name" value="CheY-like"/>
    <property type="match status" value="1"/>
</dbReference>
<comment type="function">
    <text evidence="3">May play the central regulatory role in sporulation. It may be an element of the effector pathway responsible for the activation of sporulation genes in response to nutritional stress. Spo0A may act in concert with spo0H (a sigma factor) to control the expression of some genes that are critical to the sporulation process.</text>
</comment>
<dbReference type="AlphaFoldDB" id="A0A0M1LER1"/>
<feature type="domain" description="Response regulatory" evidence="5">
    <location>
        <begin position="5"/>
        <end position="120"/>
    </location>
</feature>
<evidence type="ECO:0000259" key="5">
    <source>
        <dbReference type="PROSITE" id="PS50110"/>
    </source>
</evidence>
<dbReference type="PANTHER" id="PTHR43228">
    <property type="entry name" value="TWO-COMPONENT RESPONSE REGULATOR"/>
    <property type="match status" value="1"/>
</dbReference>
<dbReference type="Pfam" id="PF13690">
    <property type="entry name" value="CheX"/>
    <property type="match status" value="1"/>
</dbReference>
<dbReference type="InterPro" id="IPR028976">
    <property type="entry name" value="CheC-like_sf"/>
</dbReference>
<evidence type="ECO:0000313" key="7">
    <source>
        <dbReference type="Proteomes" id="UP000476820"/>
    </source>
</evidence>
<evidence type="ECO:0000256" key="2">
    <source>
        <dbReference type="ARBA" id="ARBA00022500"/>
    </source>
</evidence>
<dbReference type="InterPro" id="IPR011006">
    <property type="entry name" value="CheY-like_superfamily"/>
</dbReference>
<keyword evidence="4" id="KW-0597">Phosphoprotein</keyword>
<sequence length="291" mass="32625">MKDIKILIVDDSPFQIALLRDSLTENGFNVVGEAQSLEEAIEAVKNEKPDLVTMDMTIPGTDGFECTREIHKIDESVKVIVVSAMMDDELIKKAKKNKICGYIQKPVDSEELTLLIHRVMGDGELYSELENLYPSVFKESIINLFNRLTKTNVDIIDKHNMDREIHSKGIVAVMGIIGKYSGRMIIDMSFETAENLVKILLKRDAKDTKELLNVVAEMANMFAGNACSMINKKNKVFGLRVAPPTTFHGESINISRAEVDNDYSAKVKTQFGDVSINIGFKRGESEWMSII</sequence>
<dbReference type="SMART" id="SM00448">
    <property type="entry name" value="REC"/>
    <property type="match status" value="1"/>
</dbReference>
<dbReference type="SUPFAM" id="SSF103039">
    <property type="entry name" value="CheC-like"/>
    <property type="match status" value="1"/>
</dbReference>
<dbReference type="PANTHER" id="PTHR43228:SF1">
    <property type="entry name" value="TWO-COMPONENT RESPONSE REGULATOR ARR22"/>
    <property type="match status" value="1"/>
</dbReference>
<dbReference type="OrthoDB" id="9779069at2"/>
<keyword evidence="2" id="KW-0145">Chemotaxis</keyword>
<gene>
    <name evidence="6" type="ORF">FC774_14530</name>
</gene>
<accession>A0A0M1LER1</accession>
<dbReference type="InterPro" id="IPR001789">
    <property type="entry name" value="Sig_transdc_resp-reg_receiver"/>
</dbReference>
<feature type="modified residue" description="4-aspartylphosphate" evidence="4">
    <location>
        <position position="55"/>
    </location>
</feature>
<dbReference type="Pfam" id="PF00072">
    <property type="entry name" value="Response_reg"/>
    <property type="match status" value="1"/>
</dbReference>
<dbReference type="EMBL" id="SWOV01000049">
    <property type="protein sequence ID" value="NFF89067.1"/>
    <property type="molecule type" value="Genomic_DNA"/>
</dbReference>
<dbReference type="GO" id="GO:0006935">
    <property type="term" value="P:chemotaxis"/>
    <property type="evidence" value="ECO:0007669"/>
    <property type="project" value="UniProtKB-KW"/>
</dbReference>
<dbReference type="InterPro" id="IPR052048">
    <property type="entry name" value="ST_Response_Regulator"/>
</dbReference>
<dbReference type="RefSeq" id="WP_017825270.1">
    <property type="nucleotide sequence ID" value="NZ_LFPA01000091.1"/>
</dbReference>
<dbReference type="Proteomes" id="UP000476820">
    <property type="component" value="Unassembled WGS sequence"/>
</dbReference>
<evidence type="ECO:0000256" key="3">
    <source>
        <dbReference type="ARBA" id="ARBA00024867"/>
    </source>
</evidence>
<reference evidence="6 7" key="1">
    <citation type="submission" date="2019-04" db="EMBL/GenBank/DDBJ databases">
        <title>Genome sequencing of Clostridium botulinum Groups I-IV and Clostridium butyricum.</title>
        <authorList>
            <person name="Brunt J."/>
            <person name="Van Vliet A.H.M."/>
            <person name="Stringer S.C."/>
            <person name="Carter A.T."/>
            <person name="Peck M.W."/>
        </authorList>
    </citation>
    <scope>NUCLEOTIDE SEQUENCE [LARGE SCALE GENOMIC DNA]</scope>
    <source>
        <strain evidence="6 7">1605</strain>
    </source>
</reference>
<evidence type="ECO:0000256" key="1">
    <source>
        <dbReference type="ARBA" id="ARBA00018672"/>
    </source>
</evidence>
<organism evidence="6 7">
    <name type="scientific">Clostridium botulinum</name>
    <dbReference type="NCBI Taxonomy" id="1491"/>
    <lineage>
        <taxon>Bacteria</taxon>
        <taxon>Bacillati</taxon>
        <taxon>Bacillota</taxon>
        <taxon>Clostridia</taxon>
        <taxon>Eubacteriales</taxon>
        <taxon>Clostridiaceae</taxon>
        <taxon>Clostridium</taxon>
    </lineage>
</organism>
<protein>
    <recommendedName>
        <fullName evidence="1">Stage 0 sporulation protein A homolog</fullName>
    </recommendedName>
</protein>
<dbReference type="InterPro" id="IPR028051">
    <property type="entry name" value="CheX-like_dom"/>
</dbReference>
<dbReference type="Gene3D" id="3.40.50.2300">
    <property type="match status" value="1"/>
</dbReference>
<evidence type="ECO:0000256" key="4">
    <source>
        <dbReference type="PROSITE-ProRule" id="PRU00169"/>
    </source>
</evidence>
<dbReference type="Gene3D" id="3.40.1550.10">
    <property type="entry name" value="CheC-like"/>
    <property type="match status" value="1"/>
</dbReference>
<dbReference type="GO" id="GO:0000160">
    <property type="term" value="P:phosphorelay signal transduction system"/>
    <property type="evidence" value="ECO:0007669"/>
    <property type="project" value="InterPro"/>
</dbReference>
<evidence type="ECO:0000313" key="6">
    <source>
        <dbReference type="EMBL" id="NFF89067.1"/>
    </source>
</evidence>
<comment type="caution">
    <text evidence="6">The sequence shown here is derived from an EMBL/GenBank/DDBJ whole genome shotgun (WGS) entry which is preliminary data.</text>
</comment>